<dbReference type="SUPFAM" id="SSF48695">
    <property type="entry name" value="Multiheme cytochromes"/>
    <property type="match status" value="1"/>
</dbReference>
<dbReference type="Gene3D" id="1.10.1130.10">
    <property type="entry name" value="Flavocytochrome C3, Chain A"/>
    <property type="match status" value="1"/>
</dbReference>
<organism evidence="4 5">
    <name type="scientific">Malonomonas rubra DSM 5091</name>
    <dbReference type="NCBI Taxonomy" id="1122189"/>
    <lineage>
        <taxon>Bacteria</taxon>
        <taxon>Pseudomonadati</taxon>
        <taxon>Thermodesulfobacteriota</taxon>
        <taxon>Desulfuromonadia</taxon>
        <taxon>Desulfuromonadales</taxon>
        <taxon>Geopsychrobacteraceae</taxon>
        <taxon>Malonomonas</taxon>
    </lineage>
</organism>
<dbReference type="STRING" id="1122189.SAMN02745165_00798"/>
<dbReference type="AlphaFoldDB" id="A0A1M6DTD8"/>
<keyword evidence="5" id="KW-1185">Reference proteome</keyword>
<evidence type="ECO:0000256" key="2">
    <source>
        <dbReference type="SAM" id="Phobius"/>
    </source>
</evidence>
<dbReference type="EMBL" id="FQZT01000002">
    <property type="protein sequence ID" value="SHI76433.1"/>
    <property type="molecule type" value="Genomic_DNA"/>
</dbReference>
<proteinExistence type="predicted"/>
<dbReference type="PANTHER" id="PTHR35038">
    <property type="entry name" value="DISSIMILATORY SULFITE REDUCTASE SIRA"/>
    <property type="match status" value="1"/>
</dbReference>
<protein>
    <submittedName>
        <fullName evidence="4">Doubled CXXCH domain-containing protein</fullName>
    </submittedName>
</protein>
<dbReference type="InterPro" id="IPR036280">
    <property type="entry name" value="Multihaem_cyt_sf"/>
</dbReference>
<dbReference type="InterPro" id="IPR010177">
    <property type="entry name" value="Paired_CXXCH_1"/>
</dbReference>
<evidence type="ECO:0000256" key="1">
    <source>
        <dbReference type="ARBA" id="ARBA00022729"/>
    </source>
</evidence>
<keyword evidence="2" id="KW-1133">Transmembrane helix</keyword>
<feature type="domain" description="Doubled CXXCH motif" evidence="3">
    <location>
        <begin position="238"/>
        <end position="267"/>
    </location>
</feature>
<gene>
    <name evidence="4" type="ORF">SAMN02745165_00798</name>
</gene>
<sequence>MHDKPLYCSGFFLLLLVFCLSVGLWAGFSGGGHDFRGRCEMCHLSMPTEDSPGKFVRDISYLCAECHTISTRNSHPIGMVPSMKVPESFALDWAGRMTCATCHDPHDVGLGDDLDFLRTDARGKDFCDLCHRGTLPLDGQRHIGSVGIAHGKSGIVESNTVYHQVLDQITLECLNCHDGVIASDASYKVMGGDALTYQRRGLSHPIGMDYRKAALLDRELRPVEMLAPEIALYDGKVGCASCHNPYSSKRRMLVVDNYASALCRECHIK</sequence>
<keyword evidence="1" id="KW-0732">Signal</keyword>
<reference evidence="4 5" key="1">
    <citation type="submission" date="2016-11" db="EMBL/GenBank/DDBJ databases">
        <authorList>
            <person name="Jaros S."/>
            <person name="Januszkiewicz K."/>
            <person name="Wedrychowicz H."/>
        </authorList>
    </citation>
    <scope>NUCLEOTIDE SEQUENCE [LARGE SCALE GENOMIC DNA]</scope>
    <source>
        <strain evidence="4 5">DSM 5091</strain>
    </source>
</reference>
<dbReference type="Pfam" id="PF09699">
    <property type="entry name" value="Paired_CXXCH_1"/>
    <property type="match status" value="1"/>
</dbReference>
<dbReference type="Proteomes" id="UP000184171">
    <property type="component" value="Unassembled WGS sequence"/>
</dbReference>
<keyword evidence="2" id="KW-0472">Membrane</keyword>
<dbReference type="InterPro" id="IPR051829">
    <property type="entry name" value="Multiheme_Cytochr_ET"/>
</dbReference>
<name>A0A1M6DTD8_MALRU</name>
<evidence type="ECO:0000313" key="5">
    <source>
        <dbReference type="Proteomes" id="UP000184171"/>
    </source>
</evidence>
<dbReference type="RefSeq" id="WP_139249302.1">
    <property type="nucleotide sequence ID" value="NZ_FQZT01000002.1"/>
</dbReference>
<accession>A0A1M6DTD8</accession>
<keyword evidence="2" id="KW-0812">Transmembrane</keyword>
<dbReference type="OrthoDB" id="9783112at2"/>
<evidence type="ECO:0000259" key="3">
    <source>
        <dbReference type="Pfam" id="PF09699"/>
    </source>
</evidence>
<evidence type="ECO:0000313" key="4">
    <source>
        <dbReference type="EMBL" id="SHI76433.1"/>
    </source>
</evidence>
<feature type="transmembrane region" description="Helical" evidence="2">
    <location>
        <begin position="6"/>
        <end position="28"/>
    </location>
</feature>